<proteinExistence type="predicted"/>
<feature type="domain" description="DUF695" evidence="1">
    <location>
        <begin position="112"/>
        <end position="215"/>
    </location>
</feature>
<dbReference type="EMBL" id="JAMDHA010000004">
    <property type="protein sequence ID" value="MDD1006910.1"/>
    <property type="molecule type" value="Genomic_DNA"/>
</dbReference>
<comment type="caution">
    <text evidence="2">The sequence shown here is derived from an EMBL/GenBank/DDBJ whole genome shotgun (WGS) entry which is preliminary data.</text>
</comment>
<dbReference type="RefSeq" id="WP_273875416.1">
    <property type="nucleotide sequence ID" value="NZ_JAMDHA010000004.1"/>
</dbReference>
<accession>A0A9X4BYF0</accession>
<dbReference type="InterPro" id="IPR016097">
    <property type="entry name" value="DUF695"/>
</dbReference>
<dbReference type="Proteomes" id="UP001148185">
    <property type="component" value="Unassembled WGS sequence"/>
</dbReference>
<organism evidence="2 3">
    <name type="scientific">Pseudomonas shahriarae</name>
    <dbReference type="NCBI Taxonomy" id="2745512"/>
    <lineage>
        <taxon>Bacteria</taxon>
        <taxon>Pseudomonadati</taxon>
        <taxon>Pseudomonadota</taxon>
        <taxon>Gammaproteobacteria</taxon>
        <taxon>Pseudomonadales</taxon>
        <taxon>Pseudomonadaceae</taxon>
        <taxon>Pseudomonas</taxon>
    </lineage>
</organism>
<sequence>MKHSDTNASEKLITAWPFVLLLTLASMLSAGCSHPPRPVDRDLCLDAGPAKSAAYESCAVDREERKAAALSAVLGDRPAYDRPLQLAEPDENSFQLSDFPDSPNPAIYSIAQSISASEKQAQPFKVRVTWKHASTTAMLAPRDRARMAKMEGLILSAVTDSGSAKWVCTVTGVHQREWIFYARSDDAFITRVQATLAPTGPYPIEFSSRKEPAWNADGLNGEKLSEQIRITPKQCVE</sequence>
<dbReference type="AlphaFoldDB" id="A0A9X4BYF0"/>
<evidence type="ECO:0000313" key="2">
    <source>
        <dbReference type="EMBL" id="MDD1006910.1"/>
    </source>
</evidence>
<gene>
    <name evidence="2" type="ORF">M5G27_05390</name>
</gene>
<name>A0A9X4BYF0_9PSED</name>
<keyword evidence="3" id="KW-1185">Reference proteome</keyword>
<protein>
    <submittedName>
        <fullName evidence="2">DUF695 domain-containing protein</fullName>
    </submittedName>
</protein>
<dbReference type="PROSITE" id="PS51257">
    <property type="entry name" value="PROKAR_LIPOPROTEIN"/>
    <property type="match status" value="1"/>
</dbReference>
<evidence type="ECO:0000313" key="3">
    <source>
        <dbReference type="Proteomes" id="UP001148185"/>
    </source>
</evidence>
<evidence type="ECO:0000259" key="1">
    <source>
        <dbReference type="Pfam" id="PF05117"/>
    </source>
</evidence>
<reference evidence="2 3" key="1">
    <citation type="submission" date="2022-05" db="EMBL/GenBank/DDBJ databases">
        <title>Novel Pseudomonas spp. Isolated from a Rainbow Trout Aquaculture Facility.</title>
        <authorList>
            <person name="Testerman T."/>
            <person name="Graf J."/>
        </authorList>
    </citation>
    <scope>NUCLEOTIDE SEQUENCE [LARGE SCALE GENOMIC DNA]</scope>
    <source>
        <strain evidence="2 3">ID1042</strain>
    </source>
</reference>
<dbReference type="Pfam" id="PF05117">
    <property type="entry name" value="DUF695"/>
    <property type="match status" value="1"/>
</dbReference>